<keyword evidence="1" id="KW-0812">Transmembrane</keyword>
<dbReference type="AlphaFoldDB" id="A0A6N8FIT1"/>
<keyword evidence="1" id="KW-1133">Transmembrane helix</keyword>
<proteinExistence type="predicted"/>
<reference evidence="2 3" key="1">
    <citation type="submission" date="2019-11" db="EMBL/GenBank/DDBJ databases">
        <authorList>
            <person name="Li X."/>
        </authorList>
    </citation>
    <scope>NUCLEOTIDE SEQUENCE [LARGE SCALE GENOMIC DNA]</scope>
    <source>
        <strain evidence="2 3">L9</strain>
    </source>
</reference>
<organism evidence="2 3">
    <name type="scientific">Ornithinibacillus caprae</name>
    <dbReference type="NCBI Taxonomy" id="2678566"/>
    <lineage>
        <taxon>Bacteria</taxon>
        <taxon>Bacillati</taxon>
        <taxon>Bacillota</taxon>
        <taxon>Bacilli</taxon>
        <taxon>Bacillales</taxon>
        <taxon>Bacillaceae</taxon>
        <taxon>Ornithinibacillus</taxon>
    </lineage>
</organism>
<sequence>MVHKPKLLTVLHNKPFALLWSGQSISFFGIAIYYTCLPFLVFHARVGAIELGDLLSMSLAGISIIIVSLLGLTNKKIRELN</sequence>
<gene>
    <name evidence="2" type="ORF">GMD78_05620</name>
</gene>
<dbReference type="Proteomes" id="UP000469125">
    <property type="component" value="Unassembled WGS sequence"/>
</dbReference>
<evidence type="ECO:0000313" key="2">
    <source>
        <dbReference type="EMBL" id="MUK87877.1"/>
    </source>
</evidence>
<name>A0A6N8FIT1_9BACI</name>
<keyword evidence="3" id="KW-1185">Reference proteome</keyword>
<keyword evidence="1" id="KW-0472">Membrane</keyword>
<dbReference type="EMBL" id="WOCA01000003">
    <property type="protein sequence ID" value="MUK87877.1"/>
    <property type="molecule type" value="Genomic_DNA"/>
</dbReference>
<feature type="transmembrane region" description="Helical" evidence="1">
    <location>
        <begin position="20"/>
        <end position="42"/>
    </location>
</feature>
<evidence type="ECO:0000313" key="3">
    <source>
        <dbReference type="Proteomes" id="UP000469125"/>
    </source>
</evidence>
<feature type="transmembrane region" description="Helical" evidence="1">
    <location>
        <begin position="54"/>
        <end position="72"/>
    </location>
</feature>
<accession>A0A6N8FIT1</accession>
<evidence type="ECO:0000256" key="1">
    <source>
        <dbReference type="SAM" id="Phobius"/>
    </source>
</evidence>
<comment type="caution">
    <text evidence="2">The sequence shown here is derived from an EMBL/GenBank/DDBJ whole genome shotgun (WGS) entry which is preliminary data.</text>
</comment>
<dbReference type="RefSeq" id="WP_155667804.1">
    <property type="nucleotide sequence ID" value="NZ_WOCA01000003.1"/>
</dbReference>
<protein>
    <submittedName>
        <fullName evidence="2">Uncharacterized protein</fullName>
    </submittedName>
</protein>